<sequence>MKQLVFFCLLSTTVFAQGGDYQVRWSSVMLANNRQPMGIPFFISGRRGVVMDKLDASENSAQTYRGRVFTYLAQQNFEEATAWMEKMASRFPKEHGFIGENYLSRLHDYPRALHHLQAYDALTASFDDMIGNNPVSYLLGLTYRSLGDHPKALYHFSVGIDSLATKHGEEWVNYRHFVSRAVSYIAINQAEKALVDLEKAAKNYSKSALVAYQKGRALQQLNRLTEARTAFQDASFFYKALRAERTGDYQEDDANPVYEEEIDEVLNELKRTK</sequence>
<reference evidence="2" key="1">
    <citation type="submission" date="2017-09" db="EMBL/GenBank/DDBJ databases">
        <authorList>
            <person name="Varghese N."/>
            <person name="Submissions S."/>
        </authorList>
    </citation>
    <scope>NUCLEOTIDE SEQUENCE [LARGE SCALE GENOMIC DNA]</scope>
    <source>
        <strain evidence="2">DSM 29961</strain>
    </source>
</reference>
<dbReference type="InterPro" id="IPR011990">
    <property type="entry name" value="TPR-like_helical_dom_sf"/>
</dbReference>
<accession>A0A286GII2</accession>
<keyword evidence="2" id="KW-1185">Reference proteome</keyword>
<dbReference type="EMBL" id="OCNH01000004">
    <property type="protein sequence ID" value="SOD95282.1"/>
    <property type="molecule type" value="Genomic_DNA"/>
</dbReference>
<dbReference type="RefSeq" id="WP_097129104.1">
    <property type="nucleotide sequence ID" value="NZ_OCNH01000004.1"/>
</dbReference>
<evidence type="ECO:0008006" key="3">
    <source>
        <dbReference type="Google" id="ProtNLM"/>
    </source>
</evidence>
<proteinExistence type="predicted"/>
<name>A0A286GII2_9BACT</name>
<protein>
    <recommendedName>
        <fullName evidence="3">Tetratricopeptide repeat-containing protein</fullName>
    </recommendedName>
</protein>
<organism evidence="1 2">
    <name type="scientific">Spirosoma fluviale</name>
    <dbReference type="NCBI Taxonomy" id="1597977"/>
    <lineage>
        <taxon>Bacteria</taxon>
        <taxon>Pseudomonadati</taxon>
        <taxon>Bacteroidota</taxon>
        <taxon>Cytophagia</taxon>
        <taxon>Cytophagales</taxon>
        <taxon>Cytophagaceae</taxon>
        <taxon>Spirosoma</taxon>
    </lineage>
</organism>
<dbReference type="OrthoDB" id="935812at2"/>
<evidence type="ECO:0000313" key="2">
    <source>
        <dbReference type="Proteomes" id="UP000219452"/>
    </source>
</evidence>
<dbReference type="SUPFAM" id="SSF81901">
    <property type="entry name" value="HCP-like"/>
    <property type="match status" value="1"/>
</dbReference>
<dbReference type="Proteomes" id="UP000219452">
    <property type="component" value="Unassembled WGS sequence"/>
</dbReference>
<dbReference type="Gene3D" id="1.25.40.10">
    <property type="entry name" value="Tetratricopeptide repeat domain"/>
    <property type="match status" value="2"/>
</dbReference>
<gene>
    <name evidence="1" type="ORF">SAMN06269250_4804</name>
</gene>
<evidence type="ECO:0000313" key="1">
    <source>
        <dbReference type="EMBL" id="SOD95282.1"/>
    </source>
</evidence>
<dbReference type="AlphaFoldDB" id="A0A286GII2"/>